<dbReference type="InterPro" id="IPR040452">
    <property type="entry name" value="SfsA_C"/>
</dbReference>
<dbReference type="FunFam" id="2.40.50.580:FF:000002">
    <property type="entry name" value="Sugar fermentation stimulation protein homolog"/>
    <property type="match status" value="1"/>
</dbReference>
<sequence>MFINKKIIRAKFIRRPNRFQGYVLIDGNETLVHVPNTGRCKEILIPGATVVLREENNPLRKTKYDLIGAYKGQKFINIDSQIPNKVVEEALIHGKIEGLKEYTMVEREKTFGNSRFDFRLRNEADEEYYLEVKGVTLEENGETRFPDAPTERGRKHLLELIEVKNQGKGAGVLFLIQMEDVSYFTPNDDMDKAFGDALRLAYKNGVNIFAYDCSVGEDFITLKDRVSIRL</sequence>
<evidence type="ECO:0000259" key="3">
    <source>
        <dbReference type="Pfam" id="PF17746"/>
    </source>
</evidence>
<reference evidence="4 5" key="1">
    <citation type="submission" date="2018-03" db="EMBL/GenBank/DDBJ databases">
        <title>Genome sequence of Clostridium liquoris DSM 100320.</title>
        <authorList>
            <person name="Poehlein A."/>
            <person name="Daniel R."/>
        </authorList>
    </citation>
    <scope>NUCLEOTIDE SEQUENCE [LARGE SCALE GENOMIC DNA]</scope>
    <source>
        <strain evidence="4 5">DSM 100320</strain>
    </source>
</reference>
<dbReference type="InterPro" id="IPR005224">
    <property type="entry name" value="SfsA"/>
</dbReference>
<dbReference type="PANTHER" id="PTHR30545">
    <property type="entry name" value="SUGAR FERMENTATION STIMULATION PROTEIN A"/>
    <property type="match status" value="1"/>
</dbReference>
<evidence type="ECO:0000313" key="5">
    <source>
        <dbReference type="Proteomes" id="UP000239706"/>
    </source>
</evidence>
<dbReference type="InterPro" id="IPR041465">
    <property type="entry name" value="SfsA_N"/>
</dbReference>
<keyword evidence="5" id="KW-1185">Reference proteome</keyword>
<evidence type="ECO:0000256" key="1">
    <source>
        <dbReference type="HAMAP-Rule" id="MF_00095"/>
    </source>
</evidence>
<evidence type="ECO:0000313" key="4">
    <source>
        <dbReference type="EMBL" id="PRR76949.1"/>
    </source>
</evidence>
<dbReference type="OrthoDB" id="9802365at2"/>
<comment type="similarity">
    <text evidence="1">Belongs to the SfsA family.</text>
</comment>
<protein>
    <recommendedName>
        <fullName evidence="1">Sugar fermentation stimulation protein homolog</fullName>
    </recommendedName>
</protein>
<dbReference type="Pfam" id="PF03749">
    <property type="entry name" value="SfsA"/>
    <property type="match status" value="1"/>
</dbReference>
<gene>
    <name evidence="1 4" type="primary">sfsA</name>
    <name evidence="4" type="ORF">CLLI_26880</name>
</gene>
<organism evidence="4 5">
    <name type="scientific">Clostridium liquoris</name>
    <dbReference type="NCBI Taxonomy" id="1289519"/>
    <lineage>
        <taxon>Bacteria</taxon>
        <taxon>Bacillati</taxon>
        <taxon>Bacillota</taxon>
        <taxon>Clostridia</taxon>
        <taxon>Eubacteriales</taxon>
        <taxon>Clostridiaceae</taxon>
        <taxon>Clostridium</taxon>
    </lineage>
</organism>
<dbReference type="GO" id="GO:0003677">
    <property type="term" value="F:DNA binding"/>
    <property type="evidence" value="ECO:0007669"/>
    <property type="project" value="InterPro"/>
</dbReference>
<proteinExistence type="inferred from homology"/>
<dbReference type="HAMAP" id="MF_00095">
    <property type="entry name" value="SfsA"/>
    <property type="match status" value="1"/>
</dbReference>
<feature type="domain" description="Sugar fermentation stimulation protein C-terminal" evidence="2">
    <location>
        <begin position="81"/>
        <end position="217"/>
    </location>
</feature>
<name>A0A2T0B0D1_9CLOT</name>
<dbReference type="EMBL" id="PVXO01000071">
    <property type="protein sequence ID" value="PRR76949.1"/>
    <property type="molecule type" value="Genomic_DNA"/>
</dbReference>
<feature type="domain" description="SfsA N-terminal OB" evidence="3">
    <location>
        <begin position="13"/>
        <end position="78"/>
    </location>
</feature>
<dbReference type="NCBIfam" id="TIGR00230">
    <property type="entry name" value="sfsA"/>
    <property type="match status" value="1"/>
</dbReference>
<dbReference type="Proteomes" id="UP000239706">
    <property type="component" value="Unassembled WGS sequence"/>
</dbReference>
<dbReference type="CDD" id="cd22359">
    <property type="entry name" value="SfsA-like_bacterial"/>
    <property type="match status" value="1"/>
</dbReference>
<dbReference type="PANTHER" id="PTHR30545:SF2">
    <property type="entry name" value="SUGAR FERMENTATION STIMULATION PROTEIN A"/>
    <property type="match status" value="1"/>
</dbReference>
<dbReference type="Gene3D" id="2.40.50.580">
    <property type="match status" value="1"/>
</dbReference>
<evidence type="ECO:0000259" key="2">
    <source>
        <dbReference type="Pfam" id="PF03749"/>
    </source>
</evidence>
<comment type="caution">
    <text evidence="4">The sequence shown here is derived from an EMBL/GenBank/DDBJ whole genome shotgun (WGS) entry which is preliminary data.</text>
</comment>
<dbReference type="AlphaFoldDB" id="A0A2T0B0D1"/>
<dbReference type="Gene3D" id="3.40.1350.60">
    <property type="match status" value="1"/>
</dbReference>
<dbReference type="Pfam" id="PF17746">
    <property type="entry name" value="SfsA_N"/>
    <property type="match status" value="1"/>
</dbReference>
<dbReference type="RefSeq" id="WP_106064711.1">
    <property type="nucleotide sequence ID" value="NZ_PVXO01000071.1"/>
</dbReference>
<accession>A0A2T0B0D1</accession>